<sequence>MARELVISSYLFLFRMLFNFFKLFPVKEKTVMVASFGDNIATVADELKRSGQEQIIVLKAKGCKRDFAADSQTTVKSFRPSHLLQFLQSIYHLATSKVIFVDNYFGFLSVTDFKSEVSCVQLWHAAGAIKQFGLKDPSIEIRSNRAKQRFKEVYRRFHYVVTGSEKMAGIFRNSFGLNNEQILRTGVPRTDFFFDKSYTKQIEQELQQKFPVITRKQVILYAPTFRDNQLHSADIALDIEKLYNSLGDEYVLFLRLHPAIRANLDNKYDDFVVNVTDYENINHLLLVSDYLITDYSSIPFEYALMEKPMIFFSYDLEDYQKARGFWEDYKQNIPGPVVFTTTEIADVIKENRFDMEKVRSFSALWNQYSRGNSAANLVEFLYGEEEQQQRVLEQ</sequence>
<dbReference type="PANTHER" id="PTHR37316">
    <property type="entry name" value="TEICHOIC ACID GLYCEROL-PHOSPHATE PRIMASE"/>
    <property type="match status" value="1"/>
</dbReference>
<dbReference type="InterPro" id="IPR051612">
    <property type="entry name" value="Teichoic_Acid_Biosynth"/>
</dbReference>
<protein>
    <submittedName>
        <fullName evidence="7">CDP-glycerol glycerophosphotransferase family protein</fullName>
    </submittedName>
</protein>
<dbReference type="SUPFAM" id="SSF53756">
    <property type="entry name" value="UDP-Glycosyltransferase/glycogen phosphorylase"/>
    <property type="match status" value="1"/>
</dbReference>
<reference evidence="7 8" key="1">
    <citation type="submission" date="2019-12" db="EMBL/GenBank/DDBJ databases">
        <title>The whole genome sequencing of a strain isolated from a Mars analog, Dalangtan Playa.</title>
        <authorList>
            <person name="Huang T."/>
        </authorList>
    </citation>
    <scope>NUCLEOTIDE SEQUENCE [LARGE SCALE GENOMIC DNA]</scope>
    <source>
        <strain evidence="7 8">DP4-553-S</strain>
    </source>
</reference>
<dbReference type="InterPro" id="IPR043148">
    <property type="entry name" value="TagF_C"/>
</dbReference>
<keyword evidence="5" id="KW-0777">Teichoic acid biosynthesis</keyword>
<name>A0ABX7W161_9BACI</name>
<comment type="similarity">
    <text evidence="2">Belongs to the CDP-glycerol glycerophosphotransferase family.</text>
</comment>
<dbReference type="PANTHER" id="PTHR37316:SF1">
    <property type="entry name" value="TEICHOIC ACID GLYCEROL-PHOSPHATE PRIMASE"/>
    <property type="match status" value="1"/>
</dbReference>
<dbReference type="EMBL" id="CP046956">
    <property type="protein sequence ID" value="QTN00813.1"/>
    <property type="molecule type" value="Genomic_DNA"/>
</dbReference>
<keyword evidence="8" id="KW-1185">Reference proteome</keyword>
<dbReference type="Gene3D" id="3.40.50.11820">
    <property type="match status" value="1"/>
</dbReference>
<keyword evidence="3" id="KW-1003">Cell membrane</keyword>
<evidence type="ECO:0000256" key="3">
    <source>
        <dbReference type="ARBA" id="ARBA00022475"/>
    </source>
</evidence>
<organism evidence="7 8">
    <name type="scientific">Sediminibacillus dalangtanensis</name>
    <dbReference type="NCBI Taxonomy" id="2729421"/>
    <lineage>
        <taxon>Bacteria</taxon>
        <taxon>Bacillati</taxon>
        <taxon>Bacillota</taxon>
        <taxon>Bacilli</taxon>
        <taxon>Bacillales</taxon>
        <taxon>Bacillaceae</taxon>
        <taxon>Sediminibacillus</taxon>
    </lineage>
</organism>
<dbReference type="Proteomes" id="UP000665043">
    <property type="component" value="Chromosome"/>
</dbReference>
<evidence type="ECO:0000313" key="8">
    <source>
        <dbReference type="Proteomes" id="UP000665043"/>
    </source>
</evidence>
<evidence type="ECO:0000256" key="6">
    <source>
        <dbReference type="ARBA" id="ARBA00023136"/>
    </source>
</evidence>
<comment type="subcellular location">
    <subcellularLocation>
        <location evidence="1">Cell membrane</location>
        <topology evidence="1">Peripheral membrane protein</topology>
    </subcellularLocation>
</comment>
<dbReference type="Gene3D" id="3.40.50.12580">
    <property type="match status" value="1"/>
</dbReference>
<proteinExistence type="inferred from homology"/>
<dbReference type="Pfam" id="PF04464">
    <property type="entry name" value="Glyphos_transf"/>
    <property type="match status" value="1"/>
</dbReference>
<evidence type="ECO:0000256" key="2">
    <source>
        <dbReference type="ARBA" id="ARBA00010488"/>
    </source>
</evidence>
<evidence type="ECO:0000256" key="1">
    <source>
        <dbReference type="ARBA" id="ARBA00004202"/>
    </source>
</evidence>
<evidence type="ECO:0000256" key="5">
    <source>
        <dbReference type="ARBA" id="ARBA00022944"/>
    </source>
</evidence>
<dbReference type="InterPro" id="IPR007554">
    <property type="entry name" value="Glycerophosphate_synth"/>
</dbReference>
<dbReference type="InterPro" id="IPR043149">
    <property type="entry name" value="TagF_N"/>
</dbReference>
<evidence type="ECO:0000256" key="4">
    <source>
        <dbReference type="ARBA" id="ARBA00022679"/>
    </source>
</evidence>
<accession>A0ABX7W161</accession>
<keyword evidence="4" id="KW-0808">Transferase</keyword>
<gene>
    <name evidence="7" type="ORF">ERJ70_16910</name>
</gene>
<keyword evidence="6" id="KW-0472">Membrane</keyword>
<evidence type="ECO:0000313" key="7">
    <source>
        <dbReference type="EMBL" id="QTN00813.1"/>
    </source>
</evidence>